<protein>
    <submittedName>
        <fullName evidence="2">Uncharacterized protein</fullName>
    </submittedName>
</protein>
<feature type="region of interest" description="Disordered" evidence="1">
    <location>
        <begin position="75"/>
        <end position="94"/>
    </location>
</feature>
<proteinExistence type="predicted"/>
<accession>M7Y5R9</accession>
<feature type="region of interest" description="Disordered" evidence="1">
    <location>
        <begin position="118"/>
        <end position="148"/>
    </location>
</feature>
<organism evidence="2">
    <name type="scientific">Triticum urartu</name>
    <name type="common">Red wild einkorn</name>
    <name type="synonym">Crithodium urartu</name>
    <dbReference type="NCBI Taxonomy" id="4572"/>
    <lineage>
        <taxon>Eukaryota</taxon>
        <taxon>Viridiplantae</taxon>
        <taxon>Streptophyta</taxon>
        <taxon>Embryophyta</taxon>
        <taxon>Tracheophyta</taxon>
        <taxon>Spermatophyta</taxon>
        <taxon>Magnoliopsida</taxon>
        <taxon>Liliopsida</taxon>
        <taxon>Poales</taxon>
        <taxon>Poaceae</taxon>
        <taxon>BOP clade</taxon>
        <taxon>Pooideae</taxon>
        <taxon>Triticodae</taxon>
        <taxon>Triticeae</taxon>
        <taxon>Triticinae</taxon>
        <taxon>Triticum</taxon>
    </lineage>
</organism>
<dbReference type="EMBL" id="KD289917">
    <property type="protein sequence ID" value="EMS45183.1"/>
    <property type="molecule type" value="Genomic_DNA"/>
</dbReference>
<gene>
    <name evidence="2" type="ORF">TRIUR3_35396</name>
</gene>
<feature type="compositionally biased region" description="Gly residues" evidence="1">
    <location>
        <begin position="133"/>
        <end position="148"/>
    </location>
</feature>
<feature type="compositionally biased region" description="Basic and acidic residues" evidence="1">
    <location>
        <begin position="21"/>
        <end position="43"/>
    </location>
</feature>
<evidence type="ECO:0000313" key="2">
    <source>
        <dbReference type="EMBL" id="EMS45183.1"/>
    </source>
</evidence>
<reference evidence="2" key="1">
    <citation type="journal article" date="2013" name="Nature">
        <title>Draft genome of the wheat A-genome progenitor Triticum urartu.</title>
        <authorList>
            <person name="Ling H.Q."/>
            <person name="Zhao S."/>
            <person name="Liu D."/>
            <person name="Wang J."/>
            <person name="Sun H."/>
            <person name="Zhang C."/>
            <person name="Fan H."/>
            <person name="Li D."/>
            <person name="Dong L."/>
            <person name="Tao Y."/>
            <person name="Gao C."/>
            <person name="Wu H."/>
            <person name="Li Y."/>
            <person name="Cui Y."/>
            <person name="Guo X."/>
            <person name="Zheng S."/>
            <person name="Wang B."/>
            <person name="Yu K."/>
            <person name="Liang Q."/>
            <person name="Yang W."/>
            <person name="Lou X."/>
            <person name="Chen J."/>
            <person name="Feng M."/>
            <person name="Jian J."/>
            <person name="Zhang X."/>
            <person name="Luo G."/>
            <person name="Jiang Y."/>
            <person name="Liu J."/>
            <person name="Wang Z."/>
            <person name="Sha Y."/>
            <person name="Zhang B."/>
            <person name="Wu H."/>
            <person name="Tang D."/>
            <person name="Shen Q."/>
            <person name="Xue P."/>
            <person name="Zou S."/>
            <person name="Wang X."/>
            <person name="Liu X."/>
            <person name="Wang F."/>
            <person name="Yang Y."/>
            <person name="An X."/>
            <person name="Dong Z."/>
            <person name="Zhang K."/>
            <person name="Zhang X."/>
            <person name="Luo M.C."/>
            <person name="Dvorak J."/>
            <person name="Tong Y."/>
            <person name="Wang J."/>
            <person name="Yang H."/>
            <person name="Li Z."/>
            <person name="Wang D."/>
            <person name="Zhang A."/>
            <person name="Wang J."/>
        </authorList>
    </citation>
    <scope>NUCLEOTIDE SEQUENCE</scope>
</reference>
<feature type="compositionally biased region" description="Low complexity" evidence="1">
    <location>
        <begin position="123"/>
        <end position="132"/>
    </location>
</feature>
<feature type="region of interest" description="Disordered" evidence="1">
    <location>
        <begin position="1"/>
        <end position="43"/>
    </location>
</feature>
<name>M7Y5R9_TRIUA</name>
<sequence>MRRAATGQSAPGGWRCHGPRAHGEEEQGKGRSPDAHGEEREKEVGRATCMCNNSYGRGWPRRVVGGGRPWQRRGCVEQAQSGTETGGSRRRSPDLTRNLAGAAALLWSGTAWLADDEEEAGRRTAAGAARGWELGGGGHGGLGTGKRE</sequence>
<dbReference type="AlphaFoldDB" id="M7Y5R9"/>
<evidence type="ECO:0000256" key="1">
    <source>
        <dbReference type="SAM" id="MobiDB-lite"/>
    </source>
</evidence>